<name>A0A9E4K9I3_9GAMM</name>
<comment type="caution">
    <text evidence="1">The sequence shown here is derived from an EMBL/GenBank/DDBJ whole genome shotgun (WGS) entry which is preliminary data.</text>
</comment>
<dbReference type="AlphaFoldDB" id="A0A9E4K9I3"/>
<dbReference type="Proteomes" id="UP000886667">
    <property type="component" value="Unassembled WGS sequence"/>
</dbReference>
<accession>A0A9E4K9I3</accession>
<evidence type="ECO:0000313" key="1">
    <source>
        <dbReference type="EMBL" id="MCG7944969.1"/>
    </source>
</evidence>
<dbReference type="EMBL" id="JAEPCM010000016">
    <property type="protein sequence ID" value="MCG7944969.1"/>
    <property type="molecule type" value="Genomic_DNA"/>
</dbReference>
<protein>
    <submittedName>
        <fullName evidence="1">Uncharacterized protein</fullName>
    </submittedName>
</protein>
<organism evidence="1 2">
    <name type="scientific">Candidatus Thiodiazotropha taylori</name>
    <dbReference type="NCBI Taxonomy" id="2792791"/>
    <lineage>
        <taxon>Bacteria</taxon>
        <taxon>Pseudomonadati</taxon>
        <taxon>Pseudomonadota</taxon>
        <taxon>Gammaproteobacteria</taxon>
        <taxon>Chromatiales</taxon>
        <taxon>Sedimenticolaceae</taxon>
        <taxon>Candidatus Thiodiazotropha</taxon>
    </lineage>
</organism>
<gene>
    <name evidence="1" type="ORF">JAZ07_01330</name>
</gene>
<reference evidence="1" key="1">
    <citation type="journal article" date="2021" name="Proc. Natl. Acad. Sci. U.S.A.">
        <title>Global biogeography of chemosynthetic symbionts reveals both localized and globally distributed symbiont groups. .</title>
        <authorList>
            <person name="Osvatic J.T."/>
            <person name="Wilkins L.G.E."/>
            <person name="Leibrecht L."/>
            <person name="Leray M."/>
            <person name="Zauner S."/>
            <person name="Polzin J."/>
            <person name="Camacho Y."/>
            <person name="Gros O."/>
            <person name="van Gils J.A."/>
            <person name="Eisen J.A."/>
            <person name="Petersen J.M."/>
            <person name="Yuen B."/>
        </authorList>
    </citation>
    <scope>NUCLEOTIDE SEQUENCE</scope>
    <source>
        <strain evidence="1">MAGclacostrist064TRANS</strain>
    </source>
</reference>
<proteinExistence type="predicted"/>
<sequence>MKLFTRVTTVSETNEGLQQARINVFIYDNEEIAYEYFKEWLSGSDWAKQRMLGEGFYTVKKDDYTNTIFLETRCIRDNPMDAKPGCCDDNGDR</sequence>
<evidence type="ECO:0000313" key="2">
    <source>
        <dbReference type="Proteomes" id="UP000886667"/>
    </source>
</evidence>